<gene>
    <name evidence="2" type="ORF">TVY486_1111800</name>
</gene>
<dbReference type="AlphaFoldDB" id="G0UCY6"/>
<feature type="region of interest" description="Disordered" evidence="1">
    <location>
        <begin position="235"/>
        <end position="256"/>
    </location>
</feature>
<protein>
    <submittedName>
        <fullName evidence="2">Uncharacterized protein</fullName>
    </submittedName>
</protein>
<dbReference type="EMBL" id="HE573027">
    <property type="protein sequence ID" value="CCC53696.1"/>
    <property type="molecule type" value="Genomic_DNA"/>
</dbReference>
<accession>G0UCY6</accession>
<feature type="compositionally biased region" description="Polar residues" evidence="1">
    <location>
        <begin position="236"/>
        <end position="246"/>
    </location>
</feature>
<organism evidence="2">
    <name type="scientific">Trypanosoma vivax (strain Y486)</name>
    <dbReference type="NCBI Taxonomy" id="1055687"/>
    <lineage>
        <taxon>Eukaryota</taxon>
        <taxon>Discoba</taxon>
        <taxon>Euglenozoa</taxon>
        <taxon>Kinetoplastea</taxon>
        <taxon>Metakinetoplastina</taxon>
        <taxon>Trypanosomatida</taxon>
        <taxon>Trypanosomatidae</taxon>
        <taxon>Trypanosoma</taxon>
        <taxon>Duttonella</taxon>
    </lineage>
</organism>
<evidence type="ECO:0000313" key="2">
    <source>
        <dbReference type="EMBL" id="CCC53696.1"/>
    </source>
</evidence>
<reference evidence="2" key="1">
    <citation type="journal article" date="2012" name="Proc. Natl. Acad. Sci. U.S.A.">
        <title>Antigenic diversity is generated by distinct evolutionary mechanisms in African trypanosome species.</title>
        <authorList>
            <person name="Jackson A.P."/>
            <person name="Berry A."/>
            <person name="Aslett M."/>
            <person name="Allison H.C."/>
            <person name="Burton P."/>
            <person name="Vavrova-Anderson J."/>
            <person name="Brown R."/>
            <person name="Browne H."/>
            <person name="Corton N."/>
            <person name="Hauser H."/>
            <person name="Gamble J."/>
            <person name="Gilderthorp R."/>
            <person name="Marcello L."/>
            <person name="McQuillan J."/>
            <person name="Otto T.D."/>
            <person name="Quail M.A."/>
            <person name="Sanders M.J."/>
            <person name="van Tonder A."/>
            <person name="Ginger M.L."/>
            <person name="Field M.C."/>
            <person name="Barry J.D."/>
            <person name="Hertz-Fowler C."/>
            <person name="Berriman M."/>
        </authorList>
    </citation>
    <scope>NUCLEOTIDE SEQUENCE</scope>
    <source>
        <strain evidence="2">Y486</strain>
    </source>
</reference>
<feature type="compositionally biased region" description="Basic and acidic residues" evidence="1">
    <location>
        <begin position="247"/>
        <end position="256"/>
    </location>
</feature>
<dbReference type="OMA" id="VEHRWFS"/>
<proteinExistence type="predicted"/>
<dbReference type="VEuPathDB" id="TriTrypDB:TvY486_1111800"/>
<name>G0UCY6_TRYVY</name>
<evidence type="ECO:0000256" key="1">
    <source>
        <dbReference type="SAM" id="MobiDB-lite"/>
    </source>
</evidence>
<sequence length="256" mass="28984">MGIKKILLGLTGGLLFPNVLWVLHARYNKDRFFLEHWKHSQTVVMRRSNSLAFWEASLDSDERECLRAWLSAMGLDNPLSTLFSPSLIVQDTLLFMCNFTEWQTAVRLLEKVPGLQVRPFCMEIRRKEQGSVVFVHAKLETELRHPLLTFVLGRKSDDPLLIFPSTVTLQLEKSDVKGKTDCGLCITAAEHRWFGGPLASQQSSSCSSPWGDMGDALRRFTAFWTLSLAHRLVNPDGSQQHSTPSVTEKENLAINK</sequence>